<dbReference type="Pfam" id="PF16868">
    <property type="entry name" value="NMT1_3"/>
    <property type="match status" value="1"/>
</dbReference>
<dbReference type="AlphaFoldDB" id="A0A4R1Q264"/>
<evidence type="ECO:0000313" key="3">
    <source>
        <dbReference type="Proteomes" id="UP000295063"/>
    </source>
</evidence>
<name>A0A4R1Q264_9FIRM</name>
<dbReference type="Proteomes" id="UP000295063">
    <property type="component" value="Unassembled WGS sequence"/>
</dbReference>
<feature type="signal peptide" evidence="1">
    <location>
        <begin position="1"/>
        <end position="24"/>
    </location>
</feature>
<dbReference type="OrthoDB" id="9776669at2"/>
<feature type="chain" id="PRO_5038993955" description="TRAP transporter TAXI family solute receptor" evidence="1">
    <location>
        <begin position="25"/>
        <end position="322"/>
    </location>
</feature>
<dbReference type="CDD" id="cd13567">
    <property type="entry name" value="PBP2_TtGluBP"/>
    <property type="match status" value="1"/>
</dbReference>
<comment type="caution">
    <text evidence="2">The sequence shown here is derived from an EMBL/GenBank/DDBJ whole genome shotgun (WGS) entry which is preliminary data.</text>
</comment>
<keyword evidence="1" id="KW-0732">Signal</keyword>
<reference evidence="2 3" key="1">
    <citation type="submission" date="2019-03" db="EMBL/GenBank/DDBJ databases">
        <title>Genomic Encyclopedia of Type Strains, Phase IV (KMG-IV): sequencing the most valuable type-strain genomes for metagenomic binning, comparative biology and taxonomic classification.</title>
        <authorList>
            <person name="Goeker M."/>
        </authorList>
    </citation>
    <scope>NUCLEOTIDE SEQUENCE [LARGE SCALE GENOMIC DNA]</scope>
    <source>
        <strain evidence="2 3">DSM 15969</strain>
    </source>
</reference>
<dbReference type="InterPro" id="IPR011852">
    <property type="entry name" value="TRAP_TAXI"/>
</dbReference>
<proteinExistence type="predicted"/>
<evidence type="ECO:0000256" key="1">
    <source>
        <dbReference type="SAM" id="SignalP"/>
    </source>
</evidence>
<dbReference type="PANTHER" id="PTHR42941:SF1">
    <property type="entry name" value="SLL1037 PROTEIN"/>
    <property type="match status" value="1"/>
</dbReference>
<dbReference type="RefSeq" id="WP_132082778.1">
    <property type="nucleotide sequence ID" value="NZ_DALYTA010000026.1"/>
</dbReference>
<evidence type="ECO:0008006" key="4">
    <source>
        <dbReference type="Google" id="ProtNLM"/>
    </source>
</evidence>
<sequence length="322" mass="34619">MKKTAVLLAIVVILAGLLPGCGSTDGTAVGRTPVFLTLATGGTAGIYFPFGEALAKVFNSKAGVQISVQATDGSVENLQLVNRRDAELAIVQTDMMDYAYNGRETFKEKMTTIRGISILYPEIIQIVVQADSNINSIADLKGKKVGIGAPGSGTEANFRQLAAIYELDYKAFQPLYLSFAASAAQFKEKSIDAFILVSASPSTIIQDIAAHQKIKILSMSDADVTKINRQYPYLAPVTIPANTYKGQTAAVRTVAVQAALIAGSQVPEDVVYNMTRSLFESQAELVRLHSKGKELSLEKATRGMSIPLHPGAIKYYKEKGVY</sequence>
<dbReference type="PANTHER" id="PTHR42941">
    <property type="entry name" value="SLL1037 PROTEIN"/>
    <property type="match status" value="1"/>
</dbReference>
<dbReference type="SUPFAM" id="SSF53850">
    <property type="entry name" value="Periplasmic binding protein-like II"/>
    <property type="match status" value="1"/>
</dbReference>
<dbReference type="EMBL" id="SLUI01000014">
    <property type="protein sequence ID" value="TCL35070.1"/>
    <property type="molecule type" value="Genomic_DNA"/>
</dbReference>
<evidence type="ECO:0000313" key="2">
    <source>
        <dbReference type="EMBL" id="TCL35070.1"/>
    </source>
</evidence>
<gene>
    <name evidence="2" type="ORF">EV210_11487</name>
</gene>
<accession>A0A4R1Q264</accession>
<protein>
    <recommendedName>
        <fullName evidence="4">TRAP transporter TAXI family solute receptor</fullName>
    </recommendedName>
</protein>
<keyword evidence="3" id="KW-1185">Reference proteome</keyword>
<organism evidence="2 3">
    <name type="scientific">Anaerospora hongkongensis</name>
    <dbReference type="NCBI Taxonomy" id="244830"/>
    <lineage>
        <taxon>Bacteria</taxon>
        <taxon>Bacillati</taxon>
        <taxon>Bacillota</taxon>
        <taxon>Negativicutes</taxon>
        <taxon>Selenomonadales</taxon>
        <taxon>Sporomusaceae</taxon>
        <taxon>Anaerospora</taxon>
    </lineage>
</organism>
<dbReference type="NCBIfam" id="TIGR02122">
    <property type="entry name" value="TRAP_TAXI"/>
    <property type="match status" value="1"/>
</dbReference>
<dbReference type="Gene3D" id="3.40.190.10">
    <property type="entry name" value="Periplasmic binding protein-like II"/>
    <property type="match status" value="2"/>
</dbReference>